<accession>A0ABM7NWY5</accession>
<gene>
    <name evidence="1" type="ORF">prwr041_07810</name>
</gene>
<reference evidence="1 2" key="1">
    <citation type="journal article" date="2022" name="Int. J. Syst. Evol. Microbiol.">
        <title>Prevotella herbatica sp. nov., a plant polysaccharide-decomposing anaerobic bacterium isolated from a methanogenic reactor.</title>
        <authorList>
            <person name="Uek A."/>
            <person name="Tonouchi A."/>
            <person name="Kaku N."/>
            <person name="Ueki K."/>
        </authorList>
    </citation>
    <scope>NUCLEOTIDE SEQUENCE [LARGE SCALE GENOMIC DNA]</scope>
    <source>
        <strain evidence="1 2">WR041</strain>
    </source>
</reference>
<sequence length="69" mass="8187">MVCDKVTLVTLKKLFLVAAISYKNKEIWISMLSHSYECKSKYVVTLFREMILYVNVKYVNYNGTCLIYY</sequence>
<dbReference type="EMBL" id="AP024484">
    <property type="protein sequence ID" value="BCS84888.1"/>
    <property type="molecule type" value="Genomic_DNA"/>
</dbReference>
<protein>
    <submittedName>
        <fullName evidence="1">Uncharacterized protein</fullName>
    </submittedName>
</protein>
<evidence type="ECO:0000313" key="2">
    <source>
        <dbReference type="Proteomes" id="UP001319045"/>
    </source>
</evidence>
<evidence type="ECO:0000313" key="1">
    <source>
        <dbReference type="EMBL" id="BCS84888.1"/>
    </source>
</evidence>
<keyword evidence="2" id="KW-1185">Reference proteome</keyword>
<dbReference type="Proteomes" id="UP001319045">
    <property type="component" value="Chromosome"/>
</dbReference>
<proteinExistence type="predicted"/>
<name>A0ABM7NWY5_9BACT</name>
<organism evidence="1 2">
    <name type="scientific">Prevotella herbatica</name>
    <dbReference type="NCBI Taxonomy" id="2801997"/>
    <lineage>
        <taxon>Bacteria</taxon>
        <taxon>Pseudomonadati</taxon>
        <taxon>Bacteroidota</taxon>
        <taxon>Bacteroidia</taxon>
        <taxon>Bacteroidales</taxon>
        <taxon>Prevotellaceae</taxon>
        <taxon>Prevotella</taxon>
    </lineage>
</organism>